<dbReference type="Proteomes" id="UP000887116">
    <property type="component" value="Unassembled WGS sequence"/>
</dbReference>
<dbReference type="AlphaFoldDB" id="A0A8X6G6B8"/>
<organism evidence="1 2">
    <name type="scientific">Trichonephila clavata</name>
    <name type="common">Joro spider</name>
    <name type="synonym">Nephila clavata</name>
    <dbReference type="NCBI Taxonomy" id="2740835"/>
    <lineage>
        <taxon>Eukaryota</taxon>
        <taxon>Metazoa</taxon>
        <taxon>Ecdysozoa</taxon>
        <taxon>Arthropoda</taxon>
        <taxon>Chelicerata</taxon>
        <taxon>Arachnida</taxon>
        <taxon>Araneae</taxon>
        <taxon>Araneomorphae</taxon>
        <taxon>Entelegynae</taxon>
        <taxon>Araneoidea</taxon>
        <taxon>Nephilidae</taxon>
        <taxon>Trichonephila</taxon>
    </lineage>
</organism>
<name>A0A8X6G6B8_TRICU</name>
<proteinExistence type="predicted"/>
<accession>A0A8X6G6B8</accession>
<evidence type="ECO:0000313" key="2">
    <source>
        <dbReference type="Proteomes" id="UP000887116"/>
    </source>
</evidence>
<evidence type="ECO:0000313" key="1">
    <source>
        <dbReference type="EMBL" id="GFQ96563.1"/>
    </source>
</evidence>
<keyword evidence="2" id="KW-1185">Reference proteome</keyword>
<sequence length="177" mass="20584">MTRKLQNPALESTLSVNRKLCDELQNPHDVKLHNLPSWAYQDRNPVQVQSRPMDKLNCSFIVEVKDHMDVYFNGVDIYLYLELKENTNFKVLQMAELNIKLNTPTLVGEPEEGIHLRNADLNVGSKEVLKKEVLGIQKVQNTELKCKILLKFDFSTKIQEFECCVNIEKMRSINLFF</sequence>
<reference evidence="1" key="1">
    <citation type="submission" date="2020-07" db="EMBL/GenBank/DDBJ databases">
        <title>Multicomponent nature underlies the extraordinary mechanical properties of spider dragline silk.</title>
        <authorList>
            <person name="Kono N."/>
            <person name="Nakamura H."/>
            <person name="Mori M."/>
            <person name="Yoshida Y."/>
            <person name="Ohtoshi R."/>
            <person name="Malay A.D."/>
            <person name="Moran D.A.P."/>
            <person name="Tomita M."/>
            <person name="Numata K."/>
            <person name="Arakawa K."/>
        </authorList>
    </citation>
    <scope>NUCLEOTIDE SEQUENCE</scope>
</reference>
<dbReference type="EMBL" id="BMAO01014700">
    <property type="protein sequence ID" value="GFQ96563.1"/>
    <property type="molecule type" value="Genomic_DNA"/>
</dbReference>
<comment type="caution">
    <text evidence="1">The sequence shown here is derived from an EMBL/GenBank/DDBJ whole genome shotgun (WGS) entry which is preliminary data.</text>
</comment>
<gene>
    <name evidence="1" type="primary">NCL1_19578</name>
    <name evidence="1" type="ORF">TNCT_486431</name>
</gene>
<protein>
    <submittedName>
        <fullName evidence="1">Uncharacterized protein</fullName>
    </submittedName>
</protein>